<dbReference type="OrthoDB" id="655030at2759"/>
<dbReference type="Proteomes" id="UP000077266">
    <property type="component" value="Unassembled WGS sequence"/>
</dbReference>
<protein>
    <submittedName>
        <fullName evidence="6">Putative monooxygenase</fullName>
    </submittedName>
</protein>
<feature type="domain" description="FAD-binding" evidence="5">
    <location>
        <begin position="297"/>
        <end position="356"/>
    </location>
</feature>
<evidence type="ECO:0000313" key="7">
    <source>
        <dbReference type="Proteomes" id="UP000077266"/>
    </source>
</evidence>
<dbReference type="Gene3D" id="3.50.50.60">
    <property type="entry name" value="FAD/NAD(P)-binding domain"/>
    <property type="match status" value="1"/>
</dbReference>
<accession>A0A165G106</accession>
<evidence type="ECO:0000256" key="2">
    <source>
        <dbReference type="ARBA" id="ARBA00022827"/>
    </source>
</evidence>
<dbReference type="Pfam" id="PF01494">
    <property type="entry name" value="FAD_binding_3"/>
    <property type="match status" value="2"/>
</dbReference>
<dbReference type="PANTHER" id="PTHR46972">
    <property type="entry name" value="MONOOXYGENASE ASQM-RELATED"/>
    <property type="match status" value="1"/>
</dbReference>
<keyword evidence="7" id="KW-1185">Reference proteome</keyword>
<evidence type="ECO:0000256" key="4">
    <source>
        <dbReference type="ARBA" id="ARBA00023033"/>
    </source>
</evidence>
<evidence type="ECO:0000313" key="6">
    <source>
        <dbReference type="EMBL" id="KZV89828.1"/>
    </source>
</evidence>
<keyword evidence="3" id="KW-0560">Oxidoreductase</keyword>
<dbReference type="STRING" id="1314781.A0A165G106"/>
<dbReference type="GO" id="GO:0004497">
    <property type="term" value="F:monooxygenase activity"/>
    <property type="evidence" value="ECO:0007669"/>
    <property type="project" value="UniProtKB-KW"/>
</dbReference>
<proteinExistence type="predicted"/>
<evidence type="ECO:0000256" key="3">
    <source>
        <dbReference type="ARBA" id="ARBA00023002"/>
    </source>
</evidence>
<dbReference type="SUPFAM" id="SSF51905">
    <property type="entry name" value="FAD/NAD(P)-binding domain"/>
    <property type="match status" value="1"/>
</dbReference>
<evidence type="ECO:0000259" key="5">
    <source>
        <dbReference type="Pfam" id="PF01494"/>
    </source>
</evidence>
<organism evidence="6 7">
    <name type="scientific">Exidia glandulosa HHB12029</name>
    <dbReference type="NCBI Taxonomy" id="1314781"/>
    <lineage>
        <taxon>Eukaryota</taxon>
        <taxon>Fungi</taxon>
        <taxon>Dikarya</taxon>
        <taxon>Basidiomycota</taxon>
        <taxon>Agaricomycotina</taxon>
        <taxon>Agaricomycetes</taxon>
        <taxon>Auriculariales</taxon>
        <taxon>Exidiaceae</taxon>
        <taxon>Exidia</taxon>
    </lineage>
</organism>
<feature type="domain" description="FAD-binding" evidence="5">
    <location>
        <begin position="12"/>
        <end position="174"/>
    </location>
</feature>
<name>A0A165G106_EXIGL</name>
<keyword evidence="1" id="KW-0285">Flavoprotein</keyword>
<dbReference type="InParanoid" id="A0A165G106"/>
<dbReference type="InterPro" id="IPR002938">
    <property type="entry name" value="FAD-bd"/>
</dbReference>
<dbReference type="GO" id="GO:0071949">
    <property type="term" value="F:FAD binding"/>
    <property type="evidence" value="ECO:0007669"/>
    <property type="project" value="InterPro"/>
</dbReference>
<sequence length="389" mass="41424">MSTTAASKFPRIAIIGGGPGGLTLLNVLARHNIPATLYERDETPASRFHIGGTLDLHDDTGQPAMKAAGLWDAFVEHSRPEAEELFVTDKSGEVLFRHAPPQQGAGRPEIDRSVLRQVLLDGAPEGCIRWGHAFVSAAPVGKQWEITFANGHTTTVDLLVGADGARSRVRSLVSDAQLQYTGLTGVELSCGPDVAAQHPQLMARVGKGAALAYDDGKMLAAARTGDGGLRIGAFLSNSNDQENALPDPSNAIPYLVSQFDGWASWLRDLIGLADDKKVYMRSMYTLPVGHTWPHRKGVTLLGDAMNLMSPFAGKGANMAMYAGWQLGLVILDAHEGGDLDGGIAKYEEEVGKVAAKWAAISEVNLRRAMGPNGAQGMIEAFQAAFAKSE</sequence>
<keyword evidence="2" id="KW-0274">FAD</keyword>
<reference evidence="6 7" key="1">
    <citation type="journal article" date="2016" name="Mol. Biol. Evol.">
        <title>Comparative Genomics of Early-Diverging Mushroom-Forming Fungi Provides Insights into the Origins of Lignocellulose Decay Capabilities.</title>
        <authorList>
            <person name="Nagy L.G."/>
            <person name="Riley R."/>
            <person name="Tritt A."/>
            <person name="Adam C."/>
            <person name="Daum C."/>
            <person name="Floudas D."/>
            <person name="Sun H."/>
            <person name="Yadav J.S."/>
            <person name="Pangilinan J."/>
            <person name="Larsson K.H."/>
            <person name="Matsuura K."/>
            <person name="Barry K."/>
            <person name="Labutti K."/>
            <person name="Kuo R."/>
            <person name="Ohm R.A."/>
            <person name="Bhattacharya S.S."/>
            <person name="Shirouzu T."/>
            <person name="Yoshinaga Y."/>
            <person name="Martin F.M."/>
            <person name="Grigoriev I.V."/>
            <person name="Hibbett D.S."/>
        </authorList>
    </citation>
    <scope>NUCLEOTIDE SEQUENCE [LARGE SCALE GENOMIC DNA]</scope>
    <source>
        <strain evidence="6 7">HHB12029</strain>
    </source>
</reference>
<dbReference type="PRINTS" id="PR00420">
    <property type="entry name" value="RNGMNOXGNASE"/>
</dbReference>
<keyword evidence="4 6" id="KW-0503">Monooxygenase</keyword>
<gene>
    <name evidence="6" type="ORF">EXIGLDRAFT_677728</name>
</gene>
<dbReference type="EMBL" id="KV426063">
    <property type="protein sequence ID" value="KZV89828.1"/>
    <property type="molecule type" value="Genomic_DNA"/>
</dbReference>
<dbReference type="AlphaFoldDB" id="A0A165G106"/>
<evidence type="ECO:0000256" key="1">
    <source>
        <dbReference type="ARBA" id="ARBA00022630"/>
    </source>
</evidence>
<dbReference type="InterPro" id="IPR036188">
    <property type="entry name" value="FAD/NAD-bd_sf"/>
</dbReference>
<dbReference type="PANTHER" id="PTHR46972:SF1">
    <property type="entry name" value="FAD DEPENDENT OXIDOREDUCTASE DOMAIN-CONTAINING PROTEIN"/>
    <property type="match status" value="1"/>
</dbReference>